<dbReference type="InterPro" id="IPR039498">
    <property type="entry name" value="NTP_transf_5"/>
</dbReference>
<accession>A0A2M6K9L0</accession>
<keyword evidence="1" id="KW-0812">Transmembrane</keyword>
<keyword evidence="1" id="KW-0472">Membrane</keyword>
<evidence type="ECO:0000256" key="1">
    <source>
        <dbReference type="SAM" id="Phobius"/>
    </source>
</evidence>
<evidence type="ECO:0000313" key="3">
    <source>
        <dbReference type="Proteomes" id="UP000230869"/>
    </source>
</evidence>
<dbReference type="Pfam" id="PF14907">
    <property type="entry name" value="NTP_transf_5"/>
    <property type="match status" value="1"/>
</dbReference>
<evidence type="ECO:0000313" key="2">
    <source>
        <dbReference type="EMBL" id="PIR13707.1"/>
    </source>
</evidence>
<reference evidence="2 3" key="1">
    <citation type="submission" date="2017-09" db="EMBL/GenBank/DDBJ databases">
        <title>Depth-based differentiation of microbial function through sediment-hosted aquifers and enrichment of novel symbionts in the deep terrestrial subsurface.</title>
        <authorList>
            <person name="Probst A.J."/>
            <person name="Ladd B."/>
            <person name="Jarett J.K."/>
            <person name="Geller-Mcgrath D.E."/>
            <person name="Sieber C.M."/>
            <person name="Emerson J.B."/>
            <person name="Anantharaman K."/>
            <person name="Thomas B.C."/>
            <person name="Malmstrom R."/>
            <person name="Stieglmeier M."/>
            <person name="Klingl A."/>
            <person name="Woyke T."/>
            <person name="Ryan C.M."/>
            <person name="Banfield J.F."/>
        </authorList>
    </citation>
    <scope>NUCLEOTIDE SEQUENCE [LARGE SCALE GENOMIC DNA]</scope>
    <source>
        <strain evidence="2">CG11_big_fil_rev_8_21_14_0_20_39_10</strain>
    </source>
</reference>
<comment type="caution">
    <text evidence="2">The sequence shown here is derived from an EMBL/GenBank/DDBJ whole genome shotgun (WGS) entry which is preliminary data.</text>
</comment>
<dbReference type="EMBL" id="PCWW01000023">
    <property type="protein sequence ID" value="PIR13707.1"/>
    <property type="molecule type" value="Genomic_DNA"/>
</dbReference>
<protein>
    <recommendedName>
        <fullName evidence="4">Nucleotidyltransferase family protein</fullName>
    </recommendedName>
</protein>
<gene>
    <name evidence="2" type="ORF">COV49_01315</name>
</gene>
<feature type="transmembrane region" description="Helical" evidence="1">
    <location>
        <begin position="325"/>
        <end position="343"/>
    </location>
</feature>
<keyword evidence="1" id="KW-1133">Transmembrane helix</keyword>
<evidence type="ECO:0008006" key="4">
    <source>
        <dbReference type="Google" id="ProtNLM"/>
    </source>
</evidence>
<sequence length="359" mass="42984">DNNQNVDPLTRKENIIGKVYKIKRNEKFLHPDTIYLLQSTRYFDAITKCIQNLNEKKVPYVLLKGLILHLYFSKSHPRRRYLDYDILVRYEDFHTIEKILRALGYSKRDDPISPLQKSLLDKPIEVTFIQDDPNFPIAVDIHFEPVFMMTQIGRLDELYKQANIDEMRKCFFKEKEIIRIHNFSYQILSSSHLIVYLALHFFHHNFIGIHRLELLDAVIRKIPPNNKRVIWTETIQFIHDFQLESFVYGSFITLRKYFQTPLPKNFMSAFSPKRRQKAYVHTYFRSSLVFESWGRLREGKQLFINLFYLSPSPLLLKVRVFLKPIVIYMVLWSIYAVISRAILFKIKTWKKALEVLINQ</sequence>
<name>A0A2M6K9L0_9BACT</name>
<dbReference type="Proteomes" id="UP000230869">
    <property type="component" value="Unassembled WGS sequence"/>
</dbReference>
<feature type="non-terminal residue" evidence="2">
    <location>
        <position position="1"/>
    </location>
</feature>
<organism evidence="2 3">
    <name type="scientific">Candidatus Falkowbacteria bacterium CG11_big_fil_rev_8_21_14_0_20_39_10</name>
    <dbReference type="NCBI Taxonomy" id="1974570"/>
    <lineage>
        <taxon>Bacteria</taxon>
        <taxon>Candidatus Falkowiibacteriota</taxon>
    </lineage>
</organism>
<proteinExistence type="predicted"/>
<dbReference type="AlphaFoldDB" id="A0A2M6K9L0"/>